<feature type="active site" description="Proton donor" evidence="5">
    <location>
        <position position="145"/>
    </location>
</feature>
<keyword evidence="3 7" id="KW-0479">Metal-binding</keyword>
<dbReference type="SUPFAM" id="SSF51735">
    <property type="entry name" value="NAD(P)-binding Rossmann-fold domains"/>
    <property type="match status" value="1"/>
</dbReference>
<dbReference type="GO" id="GO:0004471">
    <property type="term" value="F:malate dehydrogenase (decarboxylating) (NAD+) activity"/>
    <property type="evidence" value="ECO:0007669"/>
    <property type="project" value="TreeGrafter"/>
</dbReference>
<feature type="binding site" evidence="7">
    <location>
        <position position="289"/>
    </location>
    <ligand>
        <name>a divalent metal cation</name>
        <dbReference type="ChEBI" id="CHEBI:60240"/>
    </ligand>
</feature>
<dbReference type="PROSITE" id="PS00331">
    <property type="entry name" value="MALIC_ENZYMES"/>
    <property type="match status" value="1"/>
</dbReference>
<dbReference type="InterPro" id="IPR036291">
    <property type="entry name" value="NAD(P)-bd_dom_sf"/>
</dbReference>
<dbReference type="Pfam" id="PF00390">
    <property type="entry name" value="malic"/>
    <property type="match status" value="1"/>
</dbReference>
<dbReference type="PRINTS" id="PR00072">
    <property type="entry name" value="MALOXRDTASE"/>
</dbReference>
<evidence type="ECO:0000256" key="5">
    <source>
        <dbReference type="PIRSR" id="PIRSR000106-1"/>
    </source>
</evidence>
<sequence length="615" mass="67071">MTVAEAVKETVSSLAGQTPVTESAERSSTPASAKDVTKPGAPGTRTKALENVEEEGSAPVIWIPVLNKGTSFTLEERKEKRLEGLLPPAVESLQLQADRVLLQLKEDCDTPLQQYELLAQVAASNETLFYKVLIDNITMLAPVVYTPTVGEACQKFDRIYRQALGMYFDHVHYKGRFRQLLDHWPSHNVQIIVVTDGGRILGLGDLGTNGMGIPIGKISLYVSGGGFHPEHSLPAQLDCGTDNEELLKDRFYLGNKVPRLKGEAHMAVVDEFVMAVKDKWPDCLIQFEDFQTDQAFKILEAYRDKVLCFNDDIQGTGAVVTSGFINGMKAQGTPIAEARVVFYGAGSSAVGVASMIALLLQQEGGTSKEEAFKNIYMVDSKGLVTTSRGDELPEHKQVVARRDDVPNIKDLKEIIAHVKPHALIGLTGAGPSFDKDVVEEMCKHVERPLIFPLSNPTSKAEITAEHAYEWSGGKAIFASGSPFDPYKYQGKVLEPGQANNVFIFPGVGFGAVMVKSRTIQDEMLIAAAKGLADYVSPEDIKKGKIYPDLGELRDISAVVATAVGEEAFRLGLAGIPKPQDLGKFIRSRMWLPGQPKFDPAKSNMQYENGTAGVEE</sequence>
<evidence type="ECO:0000256" key="1">
    <source>
        <dbReference type="ARBA" id="ARBA00001936"/>
    </source>
</evidence>
<dbReference type="FunFam" id="3.40.50.720:FF:000182">
    <property type="entry name" value="NAD-dependent malic enzyme"/>
    <property type="match status" value="1"/>
</dbReference>
<evidence type="ECO:0000256" key="9">
    <source>
        <dbReference type="SAM" id="MobiDB-lite"/>
    </source>
</evidence>
<evidence type="ECO:0000256" key="2">
    <source>
        <dbReference type="ARBA" id="ARBA00008785"/>
    </source>
</evidence>
<evidence type="ECO:0000259" key="11">
    <source>
        <dbReference type="SMART" id="SM01274"/>
    </source>
</evidence>
<evidence type="ECO:0000256" key="6">
    <source>
        <dbReference type="PIRSR" id="PIRSR000106-2"/>
    </source>
</evidence>
<dbReference type="GO" id="GO:0005739">
    <property type="term" value="C:mitochondrion"/>
    <property type="evidence" value="ECO:0007669"/>
    <property type="project" value="TreeGrafter"/>
</dbReference>
<feature type="region of interest" description="Disordered" evidence="9">
    <location>
        <begin position="1"/>
        <end position="45"/>
    </location>
</feature>
<evidence type="ECO:0000256" key="4">
    <source>
        <dbReference type="ARBA" id="ARBA00023002"/>
    </source>
</evidence>
<dbReference type="PANTHER" id="PTHR23406:SF32">
    <property type="entry name" value="NADP-DEPENDENT MALIC ENZYME"/>
    <property type="match status" value="1"/>
</dbReference>
<comment type="similarity">
    <text evidence="2 8">Belongs to the malic enzymes family.</text>
</comment>
<name>A0AAW1PX56_9CHLO</name>
<dbReference type="SMART" id="SM00919">
    <property type="entry name" value="Malic_M"/>
    <property type="match status" value="1"/>
</dbReference>
<feature type="active site" description="Proton acceptor" evidence="5">
    <location>
        <position position="217"/>
    </location>
</feature>
<comment type="cofactor">
    <cofactor evidence="1">
        <name>Mn(2+)</name>
        <dbReference type="ChEBI" id="CHEBI:29035"/>
    </cofactor>
</comment>
<dbReference type="GO" id="GO:0051287">
    <property type="term" value="F:NAD binding"/>
    <property type="evidence" value="ECO:0007669"/>
    <property type="project" value="InterPro"/>
</dbReference>
<evidence type="ECO:0000313" key="13">
    <source>
        <dbReference type="Proteomes" id="UP001489004"/>
    </source>
</evidence>
<feature type="compositionally biased region" description="Polar residues" evidence="9">
    <location>
        <begin position="10"/>
        <end position="31"/>
    </location>
</feature>
<protein>
    <recommendedName>
        <fullName evidence="8">Malic enzyme</fullName>
    </recommendedName>
</protein>
<evidence type="ECO:0000256" key="3">
    <source>
        <dbReference type="ARBA" id="ARBA00022723"/>
    </source>
</evidence>
<dbReference type="GO" id="GO:0006108">
    <property type="term" value="P:malate metabolic process"/>
    <property type="evidence" value="ECO:0007669"/>
    <property type="project" value="TreeGrafter"/>
</dbReference>
<dbReference type="InterPro" id="IPR012301">
    <property type="entry name" value="Malic_N_dom"/>
</dbReference>
<reference evidence="12 13" key="1">
    <citation type="journal article" date="2024" name="Nat. Commun.">
        <title>Phylogenomics reveals the evolutionary origins of lichenization in chlorophyte algae.</title>
        <authorList>
            <person name="Puginier C."/>
            <person name="Libourel C."/>
            <person name="Otte J."/>
            <person name="Skaloud P."/>
            <person name="Haon M."/>
            <person name="Grisel S."/>
            <person name="Petersen M."/>
            <person name="Berrin J.G."/>
            <person name="Delaux P.M."/>
            <person name="Dal Grande F."/>
            <person name="Keller J."/>
        </authorList>
    </citation>
    <scope>NUCLEOTIDE SEQUENCE [LARGE SCALE GENOMIC DNA]</scope>
    <source>
        <strain evidence="12 13">SAG 2043</strain>
    </source>
</reference>
<dbReference type="InterPro" id="IPR037062">
    <property type="entry name" value="Malic_N_dom_sf"/>
</dbReference>
<proteinExistence type="inferred from homology"/>
<feature type="domain" description="Malic enzyme N-terminal" evidence="11">
    <location>
        <begin position="122"/>
        <end position="303"/>
    </location>
</feature>
<comment type="cofactor">
    <cofactor evidence="7">
        <name>Mg(2+)</name>
        <dbReference type="ChEBI" id="CHEBI:18420"/>
    </cofactor>
    <cofactor evidence="7">
        <name>Mn(2+)</name>
        <dbReference type="ChEBI" id="CHEBI:29035"/>
    </cofactor>
    <text evidence="7">Divalent metal cations. Prefers magnesium or manganese.</text>
</comment>
<dbReference type="Proteomes" id="UP001489004">
    <property type="component" value="Unassembled WGS sequence"/>
</dbReference>
<dbReference type="AlphaFoldDB" id="A0AAW1PX56"/>
<organism evidence="12 13">
    <name type="scientific">[Myrmecia] bisecta</name>
    <dbReference type="NCBI Taxonomy" id="41462"/>
    <lineage>
        <taxon>Eukaryota</taxon>
        <taxon>Viridiplantae</taxon>
        <taxon>Chlorophyta</taxon>
        <taxon>core chlorophytes</taxon>
        <taxon>Trebouxiophyceae</taxon>
        <taxon>Trebouxiales</taxon>
        <taxon>Trebouxiaceae</taxon>
        <taxon>Myrmecia</taxon>
    </lineage>
</organism>
<dbReference type="InterPro" id="IPR012302">
    <property type="entry name" value="Malic_NAD-bd"/>
</dbReference>
<dbReference type="SUPFAM" id="SSF53223">
    <property type="entry name" value="Aminoacid dehydrogenase-like, N-terminal domain"/>
    <property type="match status" value="1"/>
</dbReference>
<dbReference type="EMBL" id="JALJOR010000008">
    <property type="protein sequence ID" value="KAK9812749.1"/>
    <property type="molecule type" value="Genomic_DNA"/>
</dbReference>
<dbReference type="InterPro" id="IPR015884">
    <property type="entry name" value="Malic_enzyme_CS"/>
</dbReference>
<feature type="domain" description="Malic enzyme NAD-binding" evidence="10">
    <location>
        <begin position="313"/>
        <end position="568"/>
    </location>
</feature>
<dbReference type="InterPro" id="IPR046346">
    <property type="entry name" value="Aminoacid_DH-like_N_sf"/>
</dbReference>
<feature type="binding site" evidence="6">
    <location>
        <position position="199"/>
    </location>
    <ligand>
        <name>(S)-malate</name>
        <dbReference type="ChEBI" id="CHEBI:15589"/>
    </ligand>
</feature>
<dbReference type="NCBIfam" id="NF010052">
    <property type="entry name" value="PRK13529.1"/>
    <property type="match status" value="1"/>
</dbReference>
<dbReference type="InterPro" id="IPR001891">
    <property type="entry name" value="Malic_OxRdtase"/>
</dbReference>
<keyword evidence="13" id="KW-1185">Reference proteome</keyword>
<gene>
    <name evidence="12" type="ORF">WJX72_002964</name>
</gene>
<dbReference type="PANTHER" id="PTHR23406">
    <property type="entry name" value="MALIC ENZYME-RELATED"/>
    <property type="match status" value="1"/>
</dbReference>
<comment type="caution">
    <text evidence="12">The sequence shown here is derived from an EMBL/GenBank/DDBJ whole genome shotgun (WGS) entry which is preliminary data.</text>
</comment>
<dbReference type="GO" id="GO:0046872">
    <property type="term" value="F:metal ion binding"/>
    <property type="evidence" value="ECO:0007669"/>
    <property type="project" value="UniProtKB-KW"/>
</dbReference>
<evidence type="ECO:0000256" key="7">
    <source>
        <dbReference type="PIRSR" id="PIRSR000106-3"/>
    </source>
</evidence>
<feature type="binding site" evidence="7">
    <location>
        <position position="288"/>
    </location>
    <ligand>
        <name>a divalent metal cation</name>
        <dbReference type="ChEBI" id="CHEBI:60240"/>
    </ligand>
</feature>
<dbReference type="Gene3D" id="3.40.50.10380">
    <property type="entry name" value="Malic enzyme, N-terminal domain"/>
    <property type="match status" value="1"/>
</dbReference>
<evidence type="ECO:0000259" key="10">
    <source>
        <dbReference type="SMART" id="SM00919"/>
    </source>
</evidence>
<feature type="binding site" evidence="6">
    <location>
        <position position="455"/>
    </location>
    <ligand>
        <name>(S)-malate</name>
        <dbReference type="ChEBI" id="CHEBI:15589"/>
    </ligand>
</feature>
<dbReference type="Gene3D" id="3.40.50.720">
    <property type="entry name" value="NAD(P)-binding Rossmann-like Domain"/>
    <property type="match status" value="1"/>
</dbReference>
<keyword evidence="4 8" id="KW-0560">Oxidoreductase</keyword>
<evidence type="ECO:0000256" key="8">
    <source>
        <dbReference type="RuleBase" id="RU003426"/>
    </source>
</evidence>
<accession>A0AAW1PX56</accession>
<feature type="binding site" evidence="6">
    <location>
        <position position="499"/>
    </location>
    <ligand>
        <name>(S)-malate</name>
        <dbReference type="ChEBI" id="CHEBI:15589"/>
    </ligand>
</feature>
<dbReference type="SMART" id="SM01274">
    <property type="entry name" value="malic"/>
    <property type="match status" value="1"/>
</dbReference>
<feature type="binding site" evidence="7">
    <location>
        <position position="312"/>
    </location>
    <ligand>
        <name>a divalent metal cation</name>
        <dbReference type="ChEBI" id="CHEBI:60240"/>
    </ligand>
</feature>
<dbReference type="PIRSF" id="PIRSF000106">
    <property type="entry name" value="ME"/>
    <property type="match status" value="1"/>
</dbReference>
<evidence type="ECO:0000313" key="12">
    <source>
        <dbReference type="EMBL" id="KAK9812749.1"/>
    </source>
</evidence>
<dbReference type="CDD" id="cd05312">
    <property type="entry name" value="NAD_bind_1_malic_enz"/>
    <property type="match status" value="1"/>
</dbReference>
<dbReference type="Pfam" id="PF03949">
    <property type="entry name" value="Malic_M"/>
    <property type="match status" value="1"/>
</dbReference>